<dbReference type="GO" id="GO:0009927">
    <property type="term" value="F:histidine phosphotransfer kinase activity"/>
    <property type="evidence" value="ECO:0007669"/>
    <property type="project" value="TreeGrafter"/>
</dbReference>
<dbReference type="Gene3D" id="1.10.287.130">
    <property type="match status" value="1"/>
</dbReference>
<gene>
    <name evidence="10" type="ORF">IPV69_15885</name>
</gene>
<dbReference type="Pfam" id="PF00512">
    <property type="entry name" value="HisKA"/>
    <property type="match status" value="1"/>
</dbReference>
<dbReference type="SMART" id="SM00448">
    <property type="entry name" value="REC"/>
    <property type="match status" value="1"/>
</dbReference>
<evidence type="ECO:0000259" key="9">
    <source>
        <dbReference type="PROSITE" id="PS50110"/>
    </source>
</evidence>
<dbReference type="Pfam" id="PF02518">
    <property type="entry name" value="HATPase_c"/>
    <property type="match status" value="1"/>
</dbReference>
<comment type="catalytic activity">
    <reaction evidence="1">
        <text>ATP + protein L-histidine = ADP + protein N-phospho-L-histidine.</text>
        <dbReference type="EC" id="2.7.13.3"/>
    </reaction>
</comment>
<dbReference type="PROSITE" id="PS50109">
    <property type="entry name" value="HIS_KIN"/>
    <property type="match status" value="1"/>
</dbReference>
<dbReference type="PROSITE" id="PS50110">
    <property type="entry name" value="RESPONSE_REGULATORY"/>
    <property type="match status" value="1"/>
</dbReference>
<evidence type="ECO:0000256" key="1">
    <source>
        <dbReference type="ARBA" id="ARBA00000085"/>
    </source>
</evidence>
<keyword evidence="7" id="KW-0175">Coiled coil</keyword>
<dbReference type="SUPFAM" id="SSF52172">
    <property type="entry name" value="CheY-like"/>
    <property type="match status" value="1"/>
</dbReference>
<evidence type="ECO:0000256" key="6">
    <source>
        <dbReference type="PROSITE-ProRule" id="PRU00169"/>
    </source>
</evidence>
<dbReference type="SMART" id="SM00387">
    <property type="entry name" value="HATPase_c"/>
    <property type="match status" value="1"/>
</dbReference>
<organism evidence="10 11">
    <name type="scientific">Humisphaera borealis</name>
    <dbReference type="NCBI Taxonomy" id="2807512"/>
    <lineage>
        <taxon>Bacteria</taxon>
        <taxon>Pseudomonadati</taxon>
        <taxon>Planctomycetota</taxon>
        <taxon>Phycisphaerae</taxon>
        <taxon>Tepidisphaerales</taxon>
        <taxon>Tepidisphaeraceae</taxon>
        <taxon>Humisphaera</taxon>
    </lineage>
</organism>
<dbReference type="EMBL" id="CP063458">
    <property type="protein sequence ID" value="QOV87761.1"/>
    <property type="molecule type" value="Genomic_DNA"/>
</dbReference>
<feature type="domain" description="Response regulatory" evidence="9">
    <location>
        <begin position="21"/>
        <end position="135"/>
    </location>
</feature>
<protein>
    <recommendedName>
        <fullName evidence="2">histidine kinase</fullName>
        <ecNumber evidence="2">2.7.13.3</ecNumber>
    </recommendedName>
</protein>
<dbReference type="PRINTS" id="PR00344">
    <property type="entry name" value="BCTRLSENSOR"/>
</dbReference>
<dbReference type="CDD" id="cd17569">
    <property type="entry name" value="REC_HupR-like"/>
    <property type="match status" value="1"/>
</dbReference>
<feature type="modified residue" description="4-aspartylphosphate" evidence="6">
    <location>
        <position position="69"/>
    </location>
</feature>
<dbReference type="PANTHER" id="PTHR43047">
    <property type="entry name" value="TWO-COMPONENT HISTIDINE PROTEIN KINASE"/>
    <property type="match status" value="1"/>
</dbReference>
<keyword evidence="3 6" id="KW-0597">Phosphoprotein</keyword>
<dbReference type="InterPro" id="IPR011006">
    <property type="entry name" value="CheY-like_superfamily"/>
</dbReference>
<dbReference type="InterPro" id="IPR005467">
    <property type="entry name" value="His_kinase_dom"/>
</dbReference>
<dbReference type="InterPro" id="IPR004358">
    <property type="entry name" value="Sig_transdc_His_kin-like_C"/>
</dbReference>
<dbReference type="Pfam" id="PF00072">
    <property type="entry name" value="Response_reg"/>
    <property type="match status" value="1"/>
</dbReference>
<name>A0A7M2WSI0_9BACT</name>
<evidence type="ECO:0000256" key="3">
    <source>
        <dbReference type="ARBA" id="ARBA00022553"/>
    </source>
</evidence>
<dbReference type="SMART" id="SM00388">
    <property type="entry name" value="HisKA"/>
    <property type="match status" value="1"/>
</dbReference>
<evidence type="ECO:0000313" key="10">
    <source>
        <dbReference type="EMBL" id="QOV87761.1"/>
    </source>
</evidence>
<dbReference type="SUPFAM" id="SSF55874">
    <property type="entry name" value="ATPase domain of HSP90 chaperone/DNA topoisomerase II/histidine kinase"/>
    <property type="match status" value="1"/>
</dbReference>
<dbReference type="InterPro" id="IPR001789">
    <property type="entry name" value="Sig_transdc_resp-reg_receiver"/>
</dbReference>
<feature type="coiled-coil region" evidence="7">
    <location>
        <begin position="144"/>
        <end position="171"/>
    </location>
</feature>
<evidence type="ECO:0000256" key="2">
    <source>
        <dbReference type="ARBA" id="ARBA00012438"/>
    </source>
</evidence>
<proteinExistence type="predicted"/>
<evidence type="ECO:0000313" key="11">
    <source>
        <dbReference type="Proteomes" id="UP000593765"/>
    </source>
</evidence>
<keyword evidence="5 10" id="KW-0418">Kinase</keyword>
<accession>A0A7M2WSI0</accession>
<reference evidence="10 11" key="1">
    <citation type="submission" date="2020-10" db="EMBL/GenBank/DDBJ databases">
        <title>Wide distribution of Phycisphaera-like planctomycetes from WD2101 soil group in peatlands and genome analysis of the first cultivated representative.</title>
        <authorList>
            <person name="Dedysh S.N."/>
            <person name="Beletsky A.V."/>
            <person name="Ivanova A."/>
            <person name="Kulichevskaya I.S."/>
            <person name="Suzina N.E."/>
            <person name="Philippov D.A."/>
            <person name="Rakitin A.L."/>
            <person name="Mardanov A.V."/>
            <person name="Ravin N.V."/>
        </authorList>
    </citation>
    <scope>NUCLEOTIDE SEQUENCE [LARGE SCALE GENOMIC DNA]</scope>
    <source>
        <strain evidence="10 11">M1803</strain>
    </source>
</reference>
<keyword evidence="4" id="KW-0808">Transferase</keyword>
<dbReference type="CDD" id="cd00075">
    <property type="entry name" value="HATPase"/>
    <property type="match status" value="1"/>
</dbReference>
<dbReference type="EC" id="2.7.13.3" evidence="2"/>
<dbReference type="CDD" id="cd00082">
    <property type="entry name" value="HisKA"/>
    <property type="match status" value="1"/>
</dbReference>
<dbReference type="Gene3D" id="3.30.565.10">
    <property type="entry name" value="Histidine kinase-like ATPase, C-terminal domain"/>
    <property type="match status" value="1"/>
</dbReference>
<evidence type="ECO:0000259" key="8">
    <source>
        <dbReference type="PROSITE" id="PS50109"/>
    </source>
</evidence>
<dbReference type="Gene3D" id="3.40.50.2300">
    <property type="match status" value="1"/>
</dbReference>
<dbReference type="InterPro" id="IPR003594">
    <property type="entry name" value="HATPase_dom"/>
</dbReference>
<dbReference type="KEGG" id="hbs:IPV69_15885"/>
<dbReference type="SUPFAM" id="SSF47384">
    <property type="entry name" value="Homodimeric domain of signal transducing histidine kinase"/>
    <property type="match status" value="1"/>
</dbReference>
<evidence type="ECO:0000256" key="7">
    <source>
        <dbReference type="SAM" id="Coils"/>
    </source>
</evidence>
<dbReference type="GO" id="GO:0005886">
    <property type="term" value="C:plasma membrane"/>
    <property type="evidence" value="ECO:0007669"/>
    <property type="project" value="TreeGrafter"/>
</dbReference>
<dbReference type="GO" id="GO:0000155">
    <property type="term" value="F:phosphorelay sensor kinase activity"/>
    <property type="evidence" value="ECO:0007669"/>
    <property type="project" value="InterPro"/>
</dbReference>
<evidence type="ECO:0000256" key="5">
    <source>
        <dbReference type="ARBA" id="ARBA00022777"/>
    </source>
</evidence>
<dbReference type="InterPro" id="IPR036097">
    <property type="entry name" value="HisK_dim/P_sf"/>
</dbReference>
<dbReference type="PANTHER" id="PTHR43047:SF72">
    <property type="entry name" value="OSMOSENSING HISTIDINE PROTEIN KINASE SLN1"/>
    <property type="match status" value="1"/>
</dbReference>
<evidence type="ECO:0000256" key="4">
    <source>
        <dbReference type="ARBA" id="ARBA00022679"/>
    </source>
</evidence>
<dbReference type="InterPro" id="IPR003661">
    <property type="entry name" value="HisK_dim/P_dom"/>
</dbReference>
<dbReference type="RefSeq" id="WP_206290671.1">
    <property type="nucleotide sequence ID" value="NZ_CP063458.1"/>
</dbReference>
<keyword evidence="11" id="KW-1185">Reference proteome</keyword>
<dbReference type="InterPro" id="IPR036890">
    <property type="entry name" value="HATPase_C_sf"/>
</dbReference>
<feature type="domain" description="Histidine kinase" evidence="8">
    <location>
        <begin position="178"/>
        <end position="403"/>
    </location>
</feature>
<sequence length="415" mass="46239">MTLTATDIPTAARKPSRLRHCLLVVDDEPDVVKSVKDLFRLDFKVLTATSAVEALDLLQRETVHVVMTDQRMPDMTGVQFLGRVEKNYPEIVRLLFTGYADLRSVVDAINQGHVWRYITKPWDPDELGTVIRAACERFDLIHERNELLGTLKTKNAELEKANADLAHANELKHAFIQVASHELRTPLTILQGMVRLATQVPNESDTLKNYLERIDRASKRLQHLVDQIVSMLVANRFERVLKRTPTDIAPLLRDAADDVRPFIELRHQHLAVEVPMDLGSLNIEASSIRDCMNHLLLNAIKFTPDGGRIAIAAVRQPQGGVIIRVSDTGEGMDADTCQKLFQPFFTGFDVSRHCSGTYEHGRRGLGLGLAIVKSLVHMHGGTIGVQTEPGRGTTFTITLPDQTDTLAQNNVSDGI</sequence>
<dbReference type="AlphaFoldDB" id="A0A7M2WSI0"/>
<dbReference type="Proteomes" id="UP000593765">
    <property type="component" value="Chromosome"/>
</dbReference>